<evidence type="ECO:0000259" key="11">
    <source>
        <dbReference type="Pfam" id="PF02463"/>
    </source>
</evidence>
<dbReference type="NCBIfam" id="TIGR00634">
    <property type="entry name" value="recN"/>
    <property type="match status" value="1"/>
</dbReference>
<keyword evidence="4" id="KW-0547">Nucleotide-binding</keyword>
<evidence type="ECO:0000256" key="2">
    <source>
        <dbReference type="ARBA" id="ARBA00009441"/>
    </source>
</evidence>
<evidence type="ECO:0000256" key="3">
    <source>
        <dbReference type="ARBA" id="ARBA00021315"/>
    </source>
</evidence>
<comment type="function">
    <text evidence="1 9">May be involved in recombinational repair of damaged DNA.</text>
</comment>
<feature type="domain" description="RecF/RecN/SMC N-terminal" evidence="11">
    <location>
        <begin position="14"/>
        <end position="538"/>
    </location>
</feature>
<dbReference type="PANTHER" id="PTHR11059:SF0">
    <property type="entry name" value="DNA REPAIR PROTEIN RECN"/>
    <property type="match status" value="1"/>
</dbReference>
<keyword evidence="5 9" id="KW-0227">DNA damage</keyword>
<accession>A0ABP7DQS0</accession>
<keyword evidence="7 9" id="KW-0234">DNA repair</keyword>
<dbReference type="InterPro" id="IPR004604">
    <property type="entry name" value="DNA_recomb/repair_RecN"/>
</dbReference>
<evidence type="ECO:0000313" key="13">
    <source>
        <dbReference type="Proteomes" id="UP001501468"/>
    </source>
</evidence>
<dbReference type="RefSeq" id="WP_344946964.1">
    <property type="nucleotide sequence ID" value="NZ_BAABDC010000004.1"/>
</dbReference>
<dbReference type="SUPFAM" id="SSF52540">
    <property type="entry name" value="P-loop containing nucleoside triphosphate hydrolases"/>
    <property type="match status" value="2"/>
</dbReference>
<reference evidence="13" key="1">
    <citation type="journal article" date="2019" name="Int. J. Syst. Evol. Microbiol.">
        <title>The Global Catalogue of Microorganisms (GCM) 10K type strain sequencing project: providing services to taxonomists for standard genome sequencing and annotation.</title>
        <authorList>
            <consortium name="The Broad Institute Genomics Platform"/>
            <consortium name="The Broad Institute Genome Sequencing Center for Infectious Disease"/>
            <person name="Wu L."/>
            <person name="Ma J."/>
        </authorList>
    </citation>
    <scope>NUCLEOTIDE SEQUENCE [LARGE SCALE GENOMIC DNA]</scope>
    <source>
        <strain evidence="13">JCM 17125</strain>
    </source>
</reference>
<protein>
    <recommendedName>
        <fullName evidence="3 9">DNA repair protein RecN</fullName>
    </recommendedName>
    <alternativeName>
        <fullName evidence="8 9">Recombination protein N</fullName>
    </alternativeName>
</protein>
<dbReference type="EMBL" id="BAABDC010000004">
    <property type="protein sequence ID" value="GAA3707886.1"/>
    <property type="molecule type" value="Genomic_DNA"/>
</dbReference>
<proteinExistence type="inferred from homology"/>
<dbReference type="Pfam" id="PF02463">
    <property type="entry name" value="SMC_N"/>
    <property type="match status" value="1"/>
</dbReference>
<feature type="region of interest" description="Disordered" evidence="10">
    <location>
        <begin position="560"/>
        <end position="590"/>
    </location>
</feature>
<keyword evidence="6" id="KW-0067">ATP-binding</keyword>
<dbReference type="Gene3D" id="3.40.50.300">
    <property type="entry name" value="P-loop containing nucleotide triphosphate hydrolases"/>
    <property type="match status" value="2"/>
</dbReference>
<name>A0ABP7DQS0_9MICO</name>
<evidence type="ECO:0000256" key="1">
    <source>
        <dbReference type="ARBA" id="ARBA00003618"/>
    </source>
</evidence>
<evidence type="ECO:0000256" key="9">
    <source>
        <dbReference type="PIRNR" id="PIRNR003128"/>
    </source>
</evidence>
<comment type="caution">
    <text evidence="12">The sequence shown here is derived from an EMBL/GenBank/DDBJ whole genome shotgun (WGS) entry which is preliminary data.</text>
</comment>
<sequence length="590" mass="61839">MFSQMRIRGVGVIDDAVLDLSPGLNVLTGETGAGKTMVVSGLGLLLGERADSGLVRNGSSSALVEGVVQLPLGHPALVRADEAGADHEDGELVIARTIAAAGRSRAHVGGRTAPVSVLAELGQMLVAVHGQADQWRLKQGDAHREVLDDFGGPEVTVLRERVADLYDGWRDSAREHARLVSEARERAREIDSLTASLEEIEAVDPQPGEDTMLRAEDERLAHADTLRLAAAQALADLSGDEYAADPAPNVRDLIGAARGALAPATSHDLALAGLDERLHEVGTLVTDLSADLTAYLQDVDLDPERLGYVQERRAALGVLTRKYGETVDEVLEWSGRAAARLDELVTADDRVERLGAEVAELEAAVVAAAVALSEARRAAGEDFGVRVSEELAHLAMGKAVVHVELGRRADPDGIALPGGERVRLSRHGIDDVEILLAANPGATPRSVARAASGGELSRVMLALEVVGSRGASGETASGPPTFVFDEVDAGVGGRAALDVGARLAALAEHAQVIVVTHLAQVAAFADRHLVVHKADDGRITSSSVSVVDGDARLRELSRMMGGDPDSEAGLAHAGDLLEQTGGARTGQRRR</sequence>
<evidence type="ECO:0000256" key="5">
    <source>
        <dbReference type="ARBA" id="ARBA00022763"/>
    </source>
</evidence>
<comment type="similarity">
    <text evidence="2 9">Belongs to the RecN family.</text>
</comment>
<dbReference type="Proteomes" id="UP001501468">
    <property type="component" value="Unassembled WGS sequence"/>
</dbReference>
<evidence type="ECO:0000313" key="12">
    <source>
        <dbReference type="EMBL" id="GAA3707886.1"/>
    </source>
</evidence>
<evidence type="ECO:0000256" key="6">
    <source>
        <dbReference type="ARBA" id="ARBA00022840"/>
    </source>
</evidence>
<evidence type="ECO:0000256" key="4">
    <source>
        <dbReference type="ARBA" id="ARBA00022741"/>
    </source>
</evidence>
<dbReference type="PANTHER" id="PTHR11059">
    <property type="entry name" value="DNA REPAIR PROTEIN RECN"/>
    <property type="match status" value="1"/>
</dbReference>
<evidence type="ECO:0000256" key="7">
    <source>
        <dbReference type="ARBA" id="ARBA00023204"/>
    </source>
</evidence>
<dbReference type="CDD" id="cd03241">
    <property type="entry name" value="ABC_RecN"/>
    <property type="match status" value="1"/>
</dbReference>
<evidence type="ECO:0000256" key="10">
    <source>
        <dbReference type="SAM" id="MobiDB-lite"/>
    </source>
</evidence>
<gene>
    <name evidence="12" type="primary">recN</name>
    <name evidence="12" type="ORF">GCM10022399_25770</name>
</gene>
<evidence type="ECO:0000256" key="8">
    <source>
        <dbReference type="ARBA" id="ARBA00033408"/>
    </source>
</evidence>
<organism evidence="12 13">
    <name type="scientific">Terrabacter ginsenosidimutans</name>
    <dbReference type="NCBI Taxonomy" id="490575"/>
    <lineage>
        <taxon>Bacteria</taxon>
        <taxon>Bacillati</taxon>
        <taxon>Actinomycetota</taxon>
        <taxon>Actinomycetes</taxon>
        <taxon>Micrococcales</taxon>
        <taxon>Intrasporangiaceae</taxon>
        <taxon>Terrabacter</taxon>
    </lineage>
</organism>
<dbReference type="InterPro" id="IPR003395">
    <property type="entry name" value="RecF/RecN/SMC_N"/>
</dbReference>
<dbReference type="InterPro" id="IPR027417">
    <property type="entry name" value="P-loop_NTPase"/>
</dbReference>
<keyword evidence="13" id="KW-1185">Reference proteome</keyword>
<dbReference type="PIRSF" id="PIRSF003128">
    <property type="entry name" value="RecN"/>
    <property type="match status" value="1"/>
</dbReference>